<feature type="transmembrane region" description="Helical" evidence="8">
    <location>
        <begin position="37"/>
        <end position="57"/>
    </location>
</feature>
<feature type="transmembrane region" description="Helical" evidence="8">
    <location>
        <begin position="128"/>
        <end position="146"/>
    </location>
</feature>
<dbReference type="Pfam" id="PF07291">
    <property type="entry name" value="MauE"/>
    <property type="match status" value="1"/>
</dbReference>
<feature type="transmembrane region" description="Helical" evidence="8">
    <location>
        <begin position="6"/>
        <end position="25"/>
    </location>
</feature>
<evidence type="ECO:0000259" key="9">
    <source>
        <dbReference type="Pfam" id="PF07291"/>
    </source>
</evidence>
<sequence>MNSLSYLSGIANGMLALVFCLSAVGRWPARKTVEYRAYVRPGVEFVFGYLLIFGVNLWLSKFIALYSLIISVAGLIYGIFYAKKKPCKCFGGLSNHVEGYIVPLRCVMVVSAVAVLVHGESANDDLRVIGELYAAFFGNCIILFGLKHVNSPKSLQGASTRRYPEIGDLVFRPGLARKKLSVADLVKSDGELLILVVSKGCEPCNAMKREALALRGAGLLPMPIWFLPDGAGDGCDPENTLIDEECSLSNVLGIRVFPSLLHVGEKAELSSPIAAGIDAGRQLLYELILKQSAPRPPVAVHPNGSDVSPCRAASV</sequence>
<comment type="pathway">
    <text evidence="3">One-carbon metabolism; methylamine degradation.</text>
</comment>
<dbReference type="Proteomes" id="UP001216510">
    <property type="component" value="Chromosome"/>
</dbReference>
<keyword evidence="11" id="KW-1185">Reference proteome</keyword>
<evidence type="ECO:0000256" key="3">
    <source>
        <dbReference type="ARBA" id="ARBA00004856"/>
    </source>
</evidence>
<keyword evidence="6 8" id="KW-1133">Transmembrane helix</keyword>
<feature type="transmembrane region" description="Helical" evidence="8">
    <location>
        <begin position="102"/>
        <end position="122"/>
    </location>
</feature>
<keyword evidence="5 8" id="KW-0812">Transmembrane</keyword>
<proteinExistence type="predicted"/>
<dbReference type="InterPro" id="IPR009908">
    <property type="entry name" value="Methylamine_util_MauE"/>
</dbReference>
<evidence type="ECO:0000313" key="11">
    <source>
        <dbReference type="Proteomes" id="UP001216510"/>
    </source>
</evidence>
<evidence type="ECO:0000256" key="6">
    <source>
        <dbReference type="ARBA" id="ARBA00022989"/>
    </source>
</evidence>
<accession>A0ABY8B8E6</accession>
<dbReference type="RefSeq" id="WP_277414961.1">
    <property type="nucleotide sequence ID" value="NZ_CP119083.1"/>
</dbReference>
<evidence type="ECO:0000256" key="7">
    <source>
        <dbReference type="ARBA" id="ARBA00023136"/>
    </source>
</evidence>
<evidence type="ECO:0000256" key="5">
    <source>
        <dbReference type="ARBA" id="ARBA00022692"/>
    </source>
</evidence>
<evidence type="ECO:0000256" key="1">
    <source>
        <dbReference type="ARBA" id="ARBA00003475"/>
    </source>
</evidence>
<gene>
    <name evidence="10" type="ORF">PX653_22735</name>
</gene>
<dbReference type="EMBL" id="CP119083">
    <property type="protein sequence ID" value="WEF32205.1"/>
    <property type="molecule type" value="Genomic_DNA"/>
</dbReference>
<evidence type="ECO:0000256" key="4">
    <source>
        <dbReference type="ARBA" id="ARBA00019078"/>
    </source>
</evidence>
<protein>
    <recommendedName>
        <fullName evidence="4">Methylamine utilization protein MauE</fullName>
    </recommendedName>
</protein>
<name>A0ABY8B8E6_9BURK</name>
<organism evidence="10 11">
    <name type="scientific">Pseudoduganella chitinolytica</name>
    <dbReference type="NCBI Taxonomy" id="34070"/>
    <lineage>
        <taxon>Bacteria</taxon>
        <taxon>Pseudomonadati</taxon>
        <taxon>Pseudomonadota</taxon>
        <taxon>Betaproteobacteria</taxon>
        <taxon>Burkholderiales</taxon>
        <taxon>Oxalobacteraceae</taxon>
        <taxon>Telluria group</taxon>
        <taxon>Pseudoduganella</taxon>
    </lineage>
</organism>
<evidence type="ECO:0000313" key="10">
    <source>
        <dbReference type="EMBL" id="WEF32205.1"/>
    </source>
</evidence>
<evidence type="ECO:0000256" key="2">
    <source>
        <dbReference type="ARBA" id="ARBA00004141"/>
    </source>
</evidence>
<comment type="function">
    <text evidence="1">May be specifically involved in the processing, transport, and/or maturation of the MADH beta-subunit.</text>
</comment>
<feature type="domain" description="Methylamine utilisation protein MauE" evidence="9">
    <location>
        <begin position="27"/>
        <end position="116"/>
    </location>
</feature>
<keyword evidence="7 8" id="KW-0472">Membrane</keyword>
<evidence type="ECO:0000256" key="8">
    <source>
        <dbReference type="SAM" id="Phobius"/>
    </source>
</evidence>
<reference evidence="10 11" key="1">
    <citation type="submission" date="2023-02" db="EMBL/GenBank/DDBJ databases">
        <title>Gemone sequence of Telluria chitinolytica ACM 3522T.</title>
        <authorList>
            <person name="Frediansyah A."/>
            <person name="Miess H."/>
            <person name="Gross H."/>
        </authorList>
    </citation>
    <scope>NUCLEOTIDE SEQUENCE [LARGE SCALE GENOMIC DNA]</scope>
    <source>
        <strain evidence="10 11">ACM 3522</strain>
    </source>
</reference>
<comment type="subcellular location">
    <subcellularLocation>
        <location evidence="2">Membrane</location>
        <topology evidence="2">Multi-pass membrane protein</topology>
    </subcellularLocation>
</comment>
<feature type="transmembrane region" description="Helical" evidence="8">
    <location>
        <begin position="63"/>
        <end position="82"/>
    </location>
</feature>